<comment type="caution">
    <text evidence="1">The sequence shown here is derived from an EMBL/GenBank/DDBJ whole genome shotgun (WGS) entry which is preliminary data.</text>
</comment>
<dbReference type="VEuPathDB" id="GiardiaDB:GMRT_10399"/>
<organism evidence="1 2">
    <name type="scientific">Giardia muris</name>
    <dbReference type="NCBI Taxonomy" id="5742"/>
    <lineage>
        <taxon>Eukaryota</taxon>
        <taxon>Metamonada</taxon>
        <taxon>Diplomonadida</taxon>
        <taxon>Hexamitidae</taxon>
        <taxon>Giardiinae</taxon>
        <taxon>Giardia</taxon>
    </lineage>
</organism>
<name>A0A4Z1TAS4_GIAMU</name>
<dbReference type="AlphaFoldDB" id="A0A4Z1TAS4"/>
<evidence type="ECO:0000313" key="1">
    <source>
        <dbReference type="EMBL" id="TNJ30327.1"/>
    </source>
</evidence>
<reference evidence="1 2" key="1">
    <citation type="submission" date="2019-05" db="EMBL/GenBank/DDBJ databases">
        <title>The compact genome of Giardia muris reveals important steps in the evolution of intestinal protozoan parasites.</title>
        <authorList>
            <person name="Xu F."/>
            <person name="Jimenez-Gonzalez A."/>
            <person name="Einarsson E."/>
            <person name="Astvaldsson A."/>
            <person name="Peirasmaki D."/>
            <person name="Eckmann L."/>
            <person name="Andersson J.O."/>
            <person name="Svard S.G."/>
            <person name="Jerlstrom-Hultqvist J."/>
        </authorList>
    </citation>
    <scope>NUCLEOTIDE SEQUENCE [LARGE SCALE GENOMIC DNA]</scope>
    <source>
        <strain evidence="1 2">Roberts-Thomson</strain>
    </source>
</reference>
<sequence length="87" mass="10047">MPHVREACILGCLSLTTNDDIKCQLVVECLLRGCYVDFDLLSDDVALRVSETLNAASFPPYQVESIRRRLRRIHELTARVQTLYFFK</sequence>
<accession>A0A4Z1TAS4</accession>
<dbReference type="OrthoDB" id="10249934at2759"/>
<protein>
    <submittedName>
        <fullName evidence="1">Uncharacterized protein</fullName>
    </submittedName>
</protein>
<keyword evidence="2" id="KW-1185">Reference proteome</keyword>
<dbReference type="Proteomes" id="UP000315496">
    <property type="component" value="Chromosome 1"/>
</dbReference>
<proteinExistence type="predicted"/>
<gene>
    <name evidence="1" type="ORF">GMRT_10399</name>
</gene>
<dbReference type="EMBL" id="VDLU01000001">
    <property type="protein sequence ID" value="TNJ30327.1"/>
    <property type="molecule type" value="Genomic_DNA"/>
</dbReference>
<evidence type="ECO:0000313" key="2">
    <source>
        <dbReference type="Proteomes" id="UP000315496"/>
    </source>
</evidence>